<evidence type="ECO:0000313" key="2">
    <source>
        <dbReference type="Proteomes" id="UP000192796"/>
    </source>
</evidence>
<sequence>METIKKPKKITIKFFLNRLLEPVTHDQKQSYYPLYIQVSYNRKNMQFKSMYGEYYKDLKDVQPGLMDFEERVIRKIITHEAGQTLNDYELKGLKRKFEVYSRSVLYALELYLKPKLRTAIMKTNDELTTVLAFDTVHATVARLYKAAQLLFKDFDGYLSSKLSDELTALWNYQKLYPEPNFDYTFPTIIDWVDGSYRVELEKKLKAIYKSKPEVVKKVLALIEQAVGENLKQLGT</sequence>
<dbReference type="RefSeq" id="WP_081153706.1">
    <property type="nucleotide sequence ID" value="NZ_LVYD01000068.1"/>
</dbReference>
<name>A0A1V9FNS2_9BACT</name>
<protein>
    <submittedName>
        <fullName evidence="1">Uncharacterized protein</fullName>
    </submittedName>
</protein>
<dbReference type="EMBL" id="LVYD01000068">
    <property type="protein sequence ID" value="OQP59990.1"/>
    <property type="molecule type" value="Genomic_DNA"/>
</dbReference>
<dbReference type="AlphaFoldDB" id="A0A1V9FNS2"/>
<comment type="caution">
    <text evidence="1">The sequence shown here is derived from an EMBL/GenBank/DDBJ whole genome shotgun (WGS) entry which is preliminary data.</text>
</comment>
<keyword evidence="2" id="KW-1185">Reference proteome</keyword>
<dbReference type="STRING" id="1703345.A3860_35035"/>
<proteinExistence type="predicted"/>
<evidence type="ECO:0000313" key="1">
    <source>
        <dbReference type="EMBL" id="OQP59990.1"/>
    </source>
</evidence>
<reference evidence="1 2" key="1">
    <citation type="submission" date="2016-03" db="EMBL/GenBank/DDBJ databases">
        <title>Niastella vici sp. nov., isolated from farmland soil.</title>
        <authorList>
            <person name="Chen L."/>
            <person name="Wang D."/>
            <person name="Yang S."/>
            <person name="Wang G."/>
        </authorList>
    </citation>
    <scope>NUCLEOTIDE SEQUENCE [LARGE SCALE GENOMIC DNA]</scope>
    <source>
        <strain evidence="1 2">DJ57</strain>
    </source>
</reference>
<accession>A0A1V9FNS2</accession>
<organism evidence="1 2">
    <name type="scientific">Niastella vici</name>
    <dbReference type="NCBI Taxonomy" id="1703345"/>
    <lineage>
        <taxon>Bacteria</taxon>
        <taxon>Pseudomonadati</taxon>
        <taxon>Bacteroidota</taxon>
        <taxon>Chitinophagia</taxon>
        <taxon>Chitinophagales</taxon>
        <taxon>Chitinophagaceae</taxon>
        <taxon>Niastella</taxon>
    </lineage>
</organism>
<dbReference type="Proteomes" id="UP000192796">
    <property type="component" value="Unassembled WGS sequence"/>
</dbReference>
<gene>
    <name evidence="1" type="ORF">A3860_35035</name>
</gene>
<dbReference type="OrthoDB" id="648314at2"/>